<organism evidence="2 3">
    <name type="scientific">Actinidia rufa</name>
    <dbReference type="NCBI Taxonomy" id="165716"/>
    <lineage>
        <taxon>Eukaryota</taxon>
        <taxon>Viridiplantae</taxon>
        <taxon>Streptophyta</taxon>
        <taxon>Embryophyta</taxon>
        <taxon>Tracheophyta</taxon>
        <taxon>Spermatophyta</taxon>
        <taxon>Magnoliopsida</taxon>
        <taxon>eudicotyledons</taxon>
        <taxon>Gunneridae</taxon>
        <taxon>Pentapetalae</taxon>
        <taxon>asterids</taxon>
        <taxon>Ericales</taxon>
        <taxon>Actinidiaceae</taxon>
        <taxon>Actinidia</taxon>
    </lineage>
</organism>
<dbReference type="EMBL" id="BJWL01000028">
    <property type="protein sequence ID" value="GFZ19503.1"/>
    <property type="molecule type" value="Genomic_DNA"/>
</dbReference>
<dbReference type="Proteomes" id="UP000585474">
    <property type="component" value="Unassembled WGS sequence"/>
</dbReference>
<proteinExistence type="predicted"/>
<reference evidence="2 3" key="1">
    <citation type="submission" date="2019-07" db="EMBL/GenBank/DDBJ databases">
        <title>De Novo Assembly of kiwifruit Actinidia rufa.</title>
        <authorList>
            <person name="Sugita-Konishi S."/>
            <person name="Sato K."/>
            <person name="Mori E."/>
            <person name="Abe Y."/>
            <person name="Kisaki G."/>
            <person name="Hamano K."/>
            <person name="Suezawa K."/>
            <person name="Otani M."/>
            <person name="Fukuda T."/>
            <person name="Manabe T."/>
            <person name="Gomi K."/>
            <person name="Tabuchi M."/>
            <person name="Akimitsu K."/>
            <person name="Kataoka I."/>
        </authorList>
    </citation>
    <scope>NUCLEOTIDE SEQUENCE [LARGE SCALE GENOMIC DNA]</scope>
    <source>
        <strain evidence="3">cv. Fuchu</strain>
    </source>
</reference>
<feature type="region of interest" description="Disordered" evidence="1">
    <location>
        <begin position="122"/>
        <end position="145"/>
    </location>
</feature>
<evidence type="ECO:0000313" key="3">
    <source>
        <dbReference type="Proteomes" id="UP000585474"/>
    </source>
</evidence>
<feature type="compositionally biased region" description="Basic residues" evidence="1">
    <location>
        <begin position="122"/>
        <end position="136"/>
    </location>
</feature>
<accession>A0A7J0H8S3</accession>
<evidence type="ECO:0000313" key="2">
    <source>
        <dbReference type="EMBL" id="GFZ19503.1"/>
    </source>
</evidence>
<name>A0A7J0H8S3_9ERIC</name>
<protein>
    <submittedName>
        <fullName evidence="2">Uncharacterized protein</fullName>
    </submittedName>
</protein>
<sequence>MIEVMIIVMRAMMKFMSTVGLKMMGNCMVVLMKCLDMNLEYESWDDGGANSSSDSKMGTYGPSQNPLIIVIMGTSCDDQRKGLQSTSNSSTPISSETVCGSSSTQVGVGSIEACRGGVRGLGRGRGRGRRNGKGRARSTSVTERERPSGVWTEMVVLVEAICSTRGGEVAAVFPCNLK</sequence>
<dbReference type="AlphaFoldDB" id="A0A7J0H8S3"/>
<gene>
    <name evidence="2" type="ORF">Acr_28g0002080</name>
</gene>
<keyword evidence="3" id="KW-1185">Reference proteome</keyword>
<evidence type="ECO:0000256" key="1">
    <source>
        <dbReference type="SAM" id="MobiDB-lite"/>
    </source>
</evidence>
<comment type="caution">
    <text evidence="2">The sequence shown here is derived from an EMBL/GenBank/DDBJ whole genome shotgun (WGS) entry which is preliminary data.</text>
</comment>